<dbReference type="GO" id="GO:0016192">
    <property type="term" value="P:vesicle-mediated transport"/>
    <property type="evidence" value="ECO:0007669"/>
    <property type="project" value="TreeGrafter"/>
</dbReference>
<dbReference type="InterPro" id="IPR004895">
    <property type="entry name" value="Prenylated_rab_accept_PRA1"/>
</dbReference>
<gene>
    <name evidence="8" type="ORF">RchiOBHm_Chr1g0318921</name>
</gene>
<comment type="subcellular location">
    <subcellularLocation>
        <location evidence="2">Endomembrane system</location>
        <topology evidence="2">Multi-pass membrane protein</topology>
    </subcellularLocation>
    <subcellularLocation>
        <location evidence="7">Membrane</location>
        <topology evidence="7">Multi-pass membrane protein</topology>
    </subcellularLocation>
</comment>
<evidence type="ECO:0000256" key="4">
    <source>
        <dbReference type="ARBA" id="ARBA00022692"/>
    </source>
</evidence>
<dbReference type="AlphaFoldDB" id="A0A2P6S8A1"/>
<dbReference type="GO" id="GO:0016020">
    <property type="term" value="C:membrane"/>
    <property type="evidence" value="ECO:0007669"/>
    <property type="project" value="UniProtKB-SubCell"/>
</dbReference>
<evidence type="ECO:0000256" key="2">
    <source>
        <dbReference type="ARBA" id="ARBA00004127"/>
    </source>
</evidence>
<evidence type="ECO:0000256" key="7">
    <source>
        <dbReference type="RuleBase" id="RU363107"/>
    </source>
</evidence>
<dbReference type="Proteomes" id="UP000238479">
    <property type="component" value="Chromosome 1"/>
</dbReference>
<keyword evidence="7" id="KW-0813">Transport</keyword>
<keyword evidence="4 7" id="KW-0812">Transmembrane</keyword>
<comment type="similarity">
    <text evidence="3 7">Belongs to the PRA1 family.</text>
</comment>
<reference evidence="8 9" key="1">
    <citation type="journal article" date="2018" name="Nat. Genet.">
        <title>The Rosa genome provides new insights in the design of modern roses.</title>
        <authorList>
            <person name="Bendahmane M."/>
        </authorList>
    </citation>
    <scope>NUCLEOTIDE SEQUENCE [LARGE SCALE GENOMIC DNA]</scope>
    <source>
        <strain evidence="9">cv. Old Blush</strain>
    </source>
</reference>
<keyword evidence="5 7" id="KW-1133">Transmembrane helix</keyword>
<dbReference type="GO" id="GO:0005794">
    <property type="term" value="C:Golgi apparatus"/>
    <property type="evidence" value="ECO:0007669"/>
    <property type="project" value="TreeGrafter"/>
</dbReference>
<comment type="caution">
    <text evidence="8">The sequence shown here is derived from an EMBL/GenBank/DDBJ whole genome shotgun (WGS) entry which is preliminary data.</text>
</comment>
<evidence type="ECO:0000256" key="1">
    <source>
        <dbReference type="ARBA" id="ARBA00002501"/>
    </source>
</evidence>
<evidence type="ECO:0000256" key="5">
    <source>
        <dbReference type="ARBA" id="ARBA00022989"/>
    </source>
</evidence>
<protein>
    <recommendedName>
        <fullName evidence="7">PRA1 family protein</fullName>
    </recommendedName>
</protein>
<dbReference type="Pfam" id="PF03208">
    <property type="entry name" value="PRA1"/>
    <property type="match status" value="1"/>
</dbReference>
<proteinExistence type="inferred from homology"/>
<keyword evidence="9" id="KW-1185">Reference proteome</keyword>
<evidence type="ECO:0000313" key="9">
    <source>
        <dbReference type="Proteomes" id="UP000238479"/>
    </source>
</evidence>
<dbReference type="EMBL" id="PDCK01000039">
    <property type="protein sequence ID" value="PRQ54917.1"/>
    <property type="molecule type" value="Genomic_DNA"/>
</dbReference>
<dbReference type="PANTHER" id="PTHR19317">
    <property type="entry name" value="PRENYLATED RAB ACCEPTOR 1-RELATED"/>
    <property type="match status" value="1"/>
</dbReference>
<accession>A0A2P6S8A1</accession>
<evidence type="ECO:0000313" key="8">
    <source>
        <dbReference type="EMBL" id="PRQ54917.1"/>
    </source>
</evidence>
<feature type="transmembrane region" description="Helical" evidence="7">
    <location>
        <begin position="87"/>
        <end position="120"/>
    </location>
</feature>
<comment type="function">
    <text evidence="1 7">May be involved in both secretory and endocytic intracellular trafficking in the endosomal/prevacuolar compartments.</text>
</comment>
<dbReference type="OMA" id="YAYFKVN"/>
<dbReference type="STRING" id="74649.A0A2P6S8A1"/>
<name>A0A2P6S8A1_ROSCH</name>
<dbReference type="PANTHER" id="PTHR19317:SF34">
    <property type="entry name" value="PRA1 FAMILY PROTEIN-RELATED"/>
    <property type="match status" value="1"/>
</dbReference>
<dbReference type="Gramene" id="PRQ54917">
    <property type="protein sequence ID" value="PRQ54917"/>
    <property type="gene ID" value="RchiOBHm_Chr1g0318921"/>
</dbReference>
<evidence type="ECO:0000256" key="3">
    <source>
        <dbReference type="ARBA" id="ARBA00006483"/>
    </source>
</evidence>
<organism evidence="8 9">
    <name type="scientific">Rosa chinensis</name>
    <name type="common">China rose</name>
    <dbReference type="NCBI Taxonomy" id="74649"/>
    <lineage>
        <taxon>Eukaryota</taxon>
        <taxon>Viridiplantae</taxon>
        <taxon>Streptophyta</taxon>
        <taxon>Embryophyta</taxon>
        <taxon>Tracheophyta</taxon>
        <taxon>Spermatophyta</taxon>
        <taxon>Magnoliopsida</taxon>
        <taxon>eudicotyledons</taxon>
        <taxon>Gunneridae</taxon>
        <taxon>Pentapetalae</taxon>
        <taxon>rosids</taxon>
        <taxon>fabids</taxon>
        <taxon>Rosales</taxon>
        <taxon>Rosaceae</taxon>
        <taxon>Rosoideae</taxon>
        <taxon>Rosoideae incertae sedis</taxon>
        <taxon>Rosa</taxon>
    </lineage>
</organism>
<evidence type="ECO:0000256" key="6">
    <source>
        <dbReference type="ARBA" id="ARBA00023136"/>
    </source>
</evidence>
<dbReference type="GO" id="GO:0005783">
    <property type="term" value="C:endoplasmic reticulum"/>
    <property type="evidence" value="ECO:0007669"/>
    <property type="project" value="TreeGrafter"/>
</dbReference>
<comment type="caution">
    <text evidence="7">Lacks conserved residue(s) required for the propagation of feature annotation.</text>
</comment>
<keyword evidence="6 7" id="KW-0472">Membrane</keyword>
<sequence>MSTTVPPVLPISTTSVAAAGSIESQASQPRITTLAFRAFINHITDTVRNGLSQRRPWAELAFRSAFAKPVSFSDTTLRVRKNYSYFLVNYLAIVALIVVVSLFTHPFSLDLLAAWLFLYLFRPSD</sequence>